<feature type="region of interest" description="Disordered" evidence="1">
    <location>
        <begin position="42"/>
        <end position="74"/>
    </location>
</feature>
<keyword evidence="3" id="KW-1185">Reference proteome</keyword>
<dbReference type="RefSeq" id="WP_186633768.1">
    <property type="nucleotide sequence ID" value="NZ_JACOAF010000011.1"/>
</dbReference>
<sequence length="74" mass="8210">MMVNIINWIRPKINVCCLSLFLIVLIGCQTQGNSNKTEILEITKPSNTQESESENSLEATESKAYVAPKDAPNQ</sequence>
<evidence type="ECO:0000313" key="3">
    <source>
        <dbReference type="Proteomes" id="UP000659698"/>
    </source>
</evidence>
<proteinExistence type="predicted"/>
<accession>A0ABR6VPB8</accession>
<dbReference type="Proteomes" id="UP000659698">
    <property type="component" value="Unassembled WGS sequence"/>
</dbReference>
<reference evidence="2 3" key="1">
    <citation type="journal article" date="2019" name="Int. J. Syst. Evol. Microbiol.">
        <title>Rufibacter sediminis sp. nov., isolated from freshwater lake sediment.</title>
        <authorList>
            <person name="Qu J.H."/>
            <person name="Zhang L.J."/>
            <person name="Fu Y.H."/>
            <person name="Li H.F."/>
        </authorList>
    </citation>
    <scope>NUCLEOTIDE SEQUENCE [LARGE SCALE GENOMIC DNA]</scope>
    <source>
        <strain evidence="2 3">H-1</strain>
    </source>
</reference>
<evidence type="ECO:0000256" key="1">
    <source>
        <dbReference type="SAM" id="MobiDB-lite"/>
    </source>
</evidence>
<name>A0ABR6VPB8_9BACT</name>
<protein>
    <submittedName>
        <fullName evidence="2">Uncharacterized protein</fullName>
    </submittedName>
</protein>
<comment type="caution">
    <text evidence="2">The sequence shown here is derived from an EMBL/GenBank/DDBJ whole genome shotgun (WGS) entry which is preliminary data.</text>
</comment>
<feature type="compositionally biased region" description="Polar residues" evidence="1">
    <location>
        <begin position="44"/>
        <end position="59"/>
    </location>
</feature>
<evidence type="ECO:0000313" key="2">
    <source>
        <dbReference type="EMBL" id="MBC3538990.1"/>
    </source>
</evidence>
<organism evidence="2 3">
    <name type="scientific">Rufibacter sediminis</name>
    <dbReference type="NCBI Taxonomy" id="2762756"/>
    <lineage>
        <taxon>Bacteria</taxon>
        <taxon>Pseudomonadati</taxon>
        <taxon>Bacteroidota</taxon>
        <taxon>Cytophagia</taxon>
        <taxon>Cytophagales</taxon>
        <taxon>Hymenobacteraceae</taxon>
        <taxon>Rufibacter</taxon>
    </lineage>
</organism>
<gene>
    <name evidence="2" type="ORF">H7U12_04815</name>
</gene>
<dbReference type="EMBL" id="JACOAF010000011">
    <property type="protein sequence ID" value="MBC3538990.1"/>
    <property type="molecule type" value="Genomic_DNA"/>
</dbReference>